<evidence type="ECO:0000313" key="1">
    <source>
        <dbReference type="EMBL" id="KAA9327091.1"/>
    </source>
</evidence>
<name>A0A7L5A2W6_9BACT</name>
<sequence>MNPALLLIIATTGLLSCKQGDKSTPQTVKTETVNSARKYVYADSMGKLLIIENGGPKGEGYTDPTGKEYFKTIFWTRITNETDNSLVLNINFPADSYELPSSPGKHFKILLPSDTMTFNNLNGHNHGLEDLESFLDNAIRKSASSRRTIHSKESSGFYVVILFDKGFGGPFRTGLSLKGQNLVYRISRFSGPSNSLTDEKEIDCGNINLKNLVLQK</sequence>
<reference evidence="1 2" key="1">
    <citation type="submission" date="2019-09" db="EMBL/GenBank/DDBJ databases">
        <title>Genome sequence of Hymenobacter sp. M3.</title>
        <authorList>
            <person name="Srinivasan S."/>
        </authorList>
    </citation>
    <scope>NUCLEOTIDE SEQUENCE [LARGE SCALE GENOMIC DNA]</scope>
    <source>
        <strain evidence="1 2">M3</strain>
    </source>
</reference>
<protein>
    <submittedName>
        <fullName evidence="1">Uncharacterized protein</fullName>
    </submittedName>
</protein>
<gene>
    <name evidence="1" type="ORF">F0P96_17785</name>
</gene>
<dbReference type="RefSeq" id="WP_151080273.1">
    <property type="nucleotide sequence ID" value="NZ_CP047647.1"/>
</dbReference>
<organism evidence="1 2">
    <name type="scientific">Hymenobacter busanensis</name>
    <dbReference type="NCBI Taxonomy" id="2607656"/>
    <lineage>
        <taxon>Bacteria</taxon>
        <taxon>Pseudomonadati</taxon>
        <taxon>Bacteroidota</taxon>
        <taxon>Cytophagia</taxon>
        <taxon>Cytophagales</taxon>
        <taxon>Hymenobacteraceae</taxon>
        <taxon>Hymenobacter</taxon>
    </lineage>
</organism>
<proteinExistence type="predicted"/>
<accession>A0A7L5A2W6</accession>
<dbReference type="EMBL" id="VTWU01000007">
    <property type="protein sequence ID" value="KAA9327091.1"/>
    <property type="molecule type" value="Genomic_DNA"/>
</dbReference>
<keyword evidence="2" id="KW-1185">Reference proteome</keyword>
<dbReference type="AlphaFoldDB" id="A0A7L5A2W6"/>
<comment type="caution">
    <text evidence="1">The sequence shown here is derived from an EMBL/GenBank/DDBJ whole genome shotgun (WGS) entry which is preliminary data.</text>
</comment>
<dbReference type="Proteomes" id="UP000326380">
    <property type="component" value="Unassembled WGS sequence"/>
</dbReference>
<evidence type="ECO:0000313" key="2">
    <source>
        <dbReference type="Proteomes" id="UP000326380"/>
    </source>
</evidence>